<dbReference type="EMBL" id="JASPKZ010006837">
    <property type="protein sequence ID" value="KAJ9586820.1"/>
    <property type="molecule type" value="Genomic_DNA"/>
</dbReference>
<reference evidence="1" key="1">
    <citation type="journal article" date="2023" name="IScience">
        <title>Live-bearing cockroach genome reveals convergent evolutionary mechanisms linked to viviparity in insects and beyond.</title>
        <authorList>
            <person name="Fouks B."/>
            <person name="Harrison M.C."/>
            <person name="Mikhailova A.A."/>
            <person name="Marchal E."/>
            <person name="English S."/>
            <person name="Carruthers M."/>
            <person name="Jennings E.C."/>
            <person name="Chiamaka E.L."/>
            <person name="Frigard R.A."/>
            <person name="Pippel M."/>
            <person name="Attardo G.M."/>
            <person name="Benoit J.B."/>
            <person name="Bornberg-Bauer E."/>
            <person name="Tobe S.S."/>
        </authorList>
    </citation>
    <scope>NUCLEOTIDE SEQUENCE</scope>
    <source>
        <strain evidence="1">Stay&amp;Tobe</strain>
    </source>
</reference>
<dbReference type="Proteomes" id="UP001233999">
    <property type="component" value="Unassembled WGS sequence"/>
</dbReference>
<sequence length="50" mass="5715">VFTKITEVVLSLRILAVVYRSTAIDKLYLIQTPFKETTDMPNPFQAVTIE</sequence>
<feature type="non-terminal residue" evidence="1">
    <location>
        <position position="50"/>
    </location>
</feature>
<reference evidence="1" key="2">
    <citation type="submission" date="2023-05" db="EMBL/GenBank/DDBJ databases">
        <authorList>
            <person name="Fouks B."/>
        </authorList>
    </citation>
    <scope>NUCLEOTIDE SEQUENCE</scope>
    <source>
        <strain evidence="1">Stay&amp;Tobe</strain>
        <tissue evidence="1">Testes</tissue>
    </source>
</reference>
<comment type="caution">
    <text evidence="1">The sequence shown here is derived from an EMBL/GenBank/DDBJ whole genome shotgun (WGS) entry which is preliminary data.</text>
</comment>
<organism evidence="1 2">
    <name type="scientific">Diploptera punctata</name>
    <name type="common">Pacific beetle cockroach</name>
    <dbReference type="NCBI Taxonomy" id="6984"/>
    <lineage>
        <taxon>Eukaryota</taxon>
        <taxon>Metazoa</taxon>
        <taxon>Ecdysozoa</taxon>
        <taxon>Arthropoda</taxon>
        <taxon>Hexapoda</taxon>
        <taxon>Insecta</taxon>
        <taxon>Pterygota</taxon>
        <taxon>Neoptera</taxon>
        <taxon>Polyneoptera</taxon>
        <taxon>Dictyoptera</taxon>
        <taxon>Blattodea</taxon>
        <taxon>Blaberoidea</taxon>
        <taxon>Blaberidae</taxon>
        <taxon>Diplopterinae</taxon>
        <taxon>Diploptera</taxon>
    </lineage>
</organism>
<proteinExistence type="predicted"/>
<evidence type="ECO:0000313" key="2">
    <source>
        <dbReference type="Proteomes" id="UP001233999"/>
    </source>
</evidence>
<feature type="non-terminal residue" evidence="1">
    <location>
        <position position="1"/>
    </location>
</feature>
<dbReference type="AlphaFoldDB" id="A0AAD7ZTV5"/>
<name>A0AAD7ZTV5_DIPPU</name>
<evidence type="ECO:0000313" key="1">
    <source>
        <dbReference type="EMBL" id="KAJ9586820.1"/>
    </source>
</evidence>
<keyword evidence="2" id="KW-1185">Reference proteome</keyword>
<gene>
    <name evidence="1" type="ORF">L9F63_019606</name>
</gene>
<protein>
    <submittedName>
        <fullName evidence="1">Uncharacterized protein</fullName>
    </submittedName>
</protein>
<accession>A0AAD7ZTV5</accession>